<dbReference type="GO" id="GO:0008270">
    <property type="term" value="F:zinc ion binding"/>
    <property type="evidence" value="ECO:0007669"/>
    <property type="project" value="UniProtKB-KW"/>
</dbReference>
<keyword evidence="3" id="KW-0862">Zinc</keyword>
<feature type="compositionally biased region" description="Low complexity" evidence="6">
    <location>
        <begin position="11"/>
        <end position="20"/>
    </location>
</feature>
<dbReference type="PANTHER" id="PTHR31179:SF7">
    <property type="entry name" value="FYVE-TYPE DOMAIN-CONTAINING PROTEIN"/>
    <property type="match status" value="1"/>
</dbReference>
<dbReference type="GO" id="GO:0006897">
    <property type="term" value="P:endocytosis"/>
    <property type="evidence" value="ECO:0007669"/>
    <property type="project" value="InterPro"/>
</dbReference>
<feature type="region of interest" description="Disordered" evidence="6">
    <location>
        <begin position="465"/>
        <end position="484"/>
    </location>
</feature>
<dbReference type="InterPro" id="IPR013083">
    <property type="entry name" value="Znf_RING/FYVE/PHD"/>
</dbReference>
<feature type="region of interest" description="Disordered" evidence="6">
    <location>
        <begin position="63"/>
        <end position="84"/>
    </location>
</feature>
<evidence type="ECO:0000256" key="4">
    <source>
        <dbReference type="PROSITE-ProRule" id="PRU00091"/>
    </source>
</evidence>
<dbReference type="CDD" id="cd15739">
    <property type="entry name" value="FYVE_RABE_unchar"/>
    <property type="match status" value="1"/>
</dbReference>
<dbReference type="Gene3D" id="1.20.5.730">
    <property type="entry name" value="Single helix bin"/>
    <property type="match status" value="1"/>
</dbReference>
<evidence type="ECO:0000256" key="1">
    <source>
        <dbReference type="ARBA" id="ARBA00022723"/>
    </source>
</evidence>
<feature type="compositionally biased region" description="Polar residues" evidence="6">
    <location>
        <begin position="470"/>
        <end position="484"/>
    </location>
</feature>
<feature type="coiled-coil region" evidence="5">
    <location>
        <begin position="298"/>
        <end position="360"/>
    </location>
</feature>
<evidence type="ECO:0000259" key="7">
    <source>
        <dbReference type="PROSITE" id="PS50178"/>
    </source>
</evidence>
<evidence type="ECO:0000313" key="9">
    <source>
        <dbReference type="Proteomes" id="UP000274504"/>
    </source>
</evidence>
<evidence type="ECO:0000313" key="8">
    <source>
        <dbReference type="EMBL" id="VDL46161.1"/>
    </source>
</evidence>
<dbReference type="Pfam" id="PF01363">
    <property type="entry name" value="FYVE"/>
    <property type="match status" value="1"/>
</dbReference>
<dbReference type="InterPro" id="IPR015390">
    <property type="entry name" value="Rabaptin_Rab5-bd_dom"/>
</dbReference>
<dbReference type="Proteomes" id="UP000274504">
    <property type="component" value="Unassembled WGS sequence"/>
</dbReference>
<dbReference type="GO" id="GO:0005096">
    <property type="term" value="F:GTPase activator activity"/>
    <property type="evidence" value="ECO:0007669"/>
    <property type="project" value="InterPro"/>
</dbReference>
<dbReference type="PANTHER" id="PTHR31179">
    <property type="entry name" value="RAB GTPASE-BINDING EFFECTOR PROTEIN"/>
    <property type="match status" value="1"/>
</dbReference>
<reference evidence="8 9" key="2">
    <citation type="submission" date="2018-11" db="EMBL/GenBank/DDBJ databases">
        <authorList>
            <consortium name="Pathogen Informatics"/>
        </authorList>
    </citation>
    <scope>NUCLEOTIDE SEQUENCE [LARGE SCALE GENOMIC DNA]</scope>
</reference>
<name>A0A0R3SH33_HYMDI</name>
<dbReference type="STRING" id="6216.A0A0R3SH33"/>
<dbReference type="InterPro" id="IPR003914">
    <property type="entry name" value="Rabaptin"/>
</dbReference>
<dbReference type="InterPro" id="IPR017455">
    <property type="entry name" value="Znf_FYVE-rel"/>
</dbReference>
<keyword evidence="2 4" id="KW-0863">Zinc-finger</keyword>
<evidence type="ECO:0000256" key="2">
    <source>
        <dbReference type="ARBA" id="ARBA00022771"/>
    </source>
</evidence>
<reference evidence="10" key="1">
    <citation type="submission" date="2017-02" db="UniProtKB">
        <authorList>
            <consortium name="WormBaseParasite"/>
        </authorList>
    </citation>
    <scope>IDENTIFICATION</scope>
</reference>
<feature type="coiled-coil region" evidence="5">
    <location>
        <begin position="165"/>
        <end position="199"/>
    </location>
</feature>
<organism evidence="10">
    <name type="scientific">Hymenolepis diminuta</name>
    <name type="common">Rat tapeworm</name>
    <dbReference type="NCBI Taxonomy" id="6216"/>
    <lineage>
        <taxon>Eukaryota</taxon>
        <taxon>Metazoa</taxon>
        <taxon>Spiralia</taxon>
        <taxon>Lophotrochozoa</taxon>
        <taxon>Platyhelminthes</taxon>
        <taxon>Cestoda</taxon>
        <taxon>Eucestoda</taxon>
        <taxon>Cyclophyllidea</taxon>
        <taxon>Hymenolepididae</taxon>
        <taxon>Hymenolepis</taxon>
    </lineage>
</organism>
<dbReference type="InterPro" id="IPR011011">
    <property type="entry name" value="Znf_FYVE_PHD"/>
</dbReference>
<accession>A0A0R3SH33</accession>
<evidence type="ECO:0000256" key="3">
    <source>
        <dbReference type="ARBA" id="ARBA00022833"/>
    </source>
</evidence>
<dbReference type="Pfam" id="PF09311">
    <property type="entry name" value="Rab5-bind"/>
    <property type="match status" value="1"/>
</dbReference>
<proteinExistence type="predicted"/>
<dbReference type="SMART" id="SM00064">
    <property type="entry name" value="FYVE"/>
    <property type="match status" value="1"/>
</dbReference>
<dbReference type="WBParaSite" id="HDID_0000424501-mRNA-1">
    <property type="protein sequence ID" value="HDID_0000424501-mRNA-1"/>
    <property type="gene ID" value="HDID_0000424501"/>
</dbReference>
<gene>
    <name evidence="8" type="ORF">HDID_LOCUS4243</name>
</gene>
<dbReference type="Gene3D" id="3.30.40.10">
    <property type="entry name" value="Zinc/RING finger domain, C3HC4 (zinc finger)"/>
    <property type="match status" value="1"/>
</dbReference>
<feature type="region of interest" description="Disordered" evidence="6">
    <location>
        <begin position="1"/>
        <end position="49"/>
    </location>
</feature>
<sequence length="484" mass="54248">MLSPDPPEQLTSSPPTSSSSVGSDGEERNERLSGPARPSPCPPVPSSSIGVLIPTMSRLSVADQPPFVDSDAEGDADVSNLIDMPSNHPSCEGCKKWEERFKALQKEHTSMSKRLSATVADLHTMKKVLEETEACAKAEKSLFEEQTASYEERVENLGERIEVMLKDYQAYRRSTEIELGRLEQERLTAQMEMSEIEEHYRTLLGKRRNAAAEKSAPINLPSGREDLELYALQIREELLSTNVSCEHLRNRLDTEMAINKDKLNEERNKRIQAEKMLRQRTIDANERITELTKALEIAQAAAAAKQSLEKAAERAAADLKRHQADLVEKNKILKRAQEENVQLRRKVANLQHDLENTEKTSQDFVRLSQHLQIQLERHREQTHEVRWQEPDDVTQCAGCSRSFDSGNFSKQNCRHCGAIFCPSCLTKVIPPSGSRSRPALVCDMCHTLLVKDAAPYFSTGDFPKVDGDESNLQSGGAAVTNANR</sequence>
<protein>
    <submittedName>
        <fullName evidence="10">FYVE-type domain-containing protein</fullName>
    </submittedName>
</protein>
<dbReference type="SUPFAM" id="SSF57903">
    <property type="entry name" value="FYVE/PHD zinc finger"/>
    <property type="match status" value="1"/>
</dbReference>
<keyword evidence="1" id="KW-0479">Metal-binding</keyword>
<evidence type="ECO:0000313" key="10">
    <source>
        <dbReference type="WBParaSite" id="HDID_0000424501-mRNA-1"/>
    </source>
</evidence>
<dbReference type="AlphaFoldDB" id="A0A0R3SH33"/>
<keyword evidence="5" id="KW-0175">Coiled coil</keyword>
<dbReference type="PROSITE" id="PS50178">
    <property type="entry name" value="ZF_FYVE"/>
    <property type="match status" value="1"/>
</dbReference>
<dbReference type="InterPro" id="IPR000306">
    <property type="entry name" value="Znf_FYVE"/>
</dbReference>
<dbReference type="EMBL" id="UYSG01001551">
    <property type="protein sequence ID" value="VDL46161.1"/>
    <property type="molecule type" value="Genomic_DNA"/>
</dbReference>
<feature type="domain" description="FYVE-type" evidence="7">
    <location>
        <begin position="390"/>
        <end position="450"/>
    </location>
</feature>
<evidence type="ECO:0000256" key="6">
    <source>
        <dbReference type="SAM" id="MobiDB-lite"/>
    </source>
</evidence>
<dbReference type="OrthoDB" id="79871at2759"/>
<evidence type="ECO:0000256" key="5">
    <source>
        <dbReference type="SAM" id="Coils"/>
    </source>
</evidence>